<evidence type="ECO:0000256" key="6">
    <source>
        <dbReference type="ARBA" id="ARBA00048785"/>
    </source>
</evidence>
<evidence type="ECO:0000256" key="5">
    <source>
        <dbReference type="ARBA" id="ARBA00022679"/>
    </source>
</evidence>
<feature type="binding site" evidence="7">
    <location>
        <position position="22"/>
    </location>
    <ligand>
        <name>5-amino-6-(D-ribitylamino)uracil</name>
        <dbReference type="ChEBI" id="CHEBI:15934"/>
    </ligand>
</feature>
<evidence type="ECO:0000256" key="1">
    <source>
        <dbReference type="ARBA" id="ARBA00004917"/>
    </source>
</evidence>
<dbReference type="InterPro" id="IPR002180">
    <property type="entry name" value="LS/RS"/>
</dbReference>
<sequence>MKIFEGKQTGKNLKIGIVVSRFNELITSKLLKGAIDTLIRHEVENEDIDVVWTPGAFEIPYTLKIMGEKKKYDAIIALGAVIRGATPHFDYVASEVSKGVAKASLNLDVPISYGILTTDTLEQAIERAGTKMGNKGVDAALSAIEMANLKTKILGE</sequence>
<feature type="binding site" evidence="7">
    <location>
        <position position="127"/>
    </location>
    <ligand>
        <name>(2S)-2-hydroxy-3-oxobutyl phosphate</name>
        <dbReference type="ChEBI" id="CHEBI:58830"/>
    </ligand>
</feature>
<dbReference type="EMBL" id="CP084166">
    <property type="protein sequence ID" value="UJG41042.1"/>
    <property type="molecule type" value="Genomic_DNA"/>
</dbReference>
<accession>A0A9Y1BLN3</accession>
<feature type="active site" description="Proton donor" evidence="7">
    <location>
        <position position="88"/>
    </location>
</feature>
<dbReference type="EC" id="2.5.1.78" evidence="3 7"/>
<dbReference type="HAMAP" id="MF_00178">
    <property type="entry name" value="Lumazine_synth"/>
    <property type="match status" value="1"/>
</dbReference>
<keyword evidence="4 7" id="KW-0686">Riboflavin biosynthesis</keyword>
<gene>
    <name evidence="8" type="primary">ribE</name>
    <name evidence="7" type="synonym">ribH</name>
    <name evidence="8" type="ORF">K9W45_00945</name>
</gene>
<dbReference type="CDD" id="cd09209">
    <property type="entry name" value="Lumazine_synthase-I"/>
    <property type="match status" value="1"/>
</dbReference>
<dbReference type="GO" id="GO:0009349">
    <property type="term" value="C:riboflavin synthase complex"/>
    <property type="evidence" value="ECO:0007669"/>
    <property type="project" value="UniProtKB-UniRule"/>
</dbReference>
<reference evidence="8" key="1">
    <citation type="journal article" date="2022" name="Nat. Microbiol.">
        <title>Unique mobile elements and scalable gene flow at the prokaryote-eukaryote boundary revealed by circularized Asgard archaea genomes.</title>
        <authorList>
            <person name="Wu F."/>
            <person name="Speth D.R."/>
            <person name="Philosof A."/>
            <person name="Cremiere A."/>
            <person name="Narayanan A."/>
            <person name="Barco R.A."/>
            <person name="Connon S.A."/>
            <person name="Amend J.P."/>
            <person name="Antoshechkin I.A."/>
            <person name="Orphan V.J."/>
        </authorList>
    </citation>
    <scope>NUCLEOTIDE SEQUENCE</scope>
    <source>
        <strain evidence="8">PM71</strain>
    </source>
</reference>
<dbReference type="Proteomes" id="UP001201020">
    <property type="component" value="Chromosome"/>
</dbReference>
<feature type="binding site" evidence="7">
    <location>
        <begin position="80"/>
        <end position="82"/>
    </location>
    <ligand>
        <name>5-amino-6-(D-ribitylamino)uracil</name>
        <dbReference type="ChEBI" id="CHEBI:15934"/>
    </ligand>
</feature>
<proteinExistence type="inferred from homology"/>
<feature type="binding site" evidence="7">
    <location>
        <begin position="85"/>
        <end position="86"/>
    </location>
    <ligand>
        <name>(2S)-2-hydroxy-3-oxobutyl phosphate</name>
        <dbReference type="ChEBI" id="CHEBI:58830"/>
    </ligand>
</feature>
<name>A0A9Y1BLN3_9ARCH</name>
<dbReference type="FunFam" id="3.40.50.960:FF:000001">
    <property type="entry name" value="6,7-dimethyl-8-ribityllumazine synthase"/>
    <property type="match status" value="1"/>
</dbReference>
<dbReference type="GO" id="GO:0000906">
    <property type="term" value="F:6,7-dimethyl-8-ribityllumazine synthase activity"/>
    <property type="evidence" value="ECO:0007669"/>
    <property type="project" value="UniProtKB-UniRule"/>
</dbReference>
<dbReference type="GO" id="GO:0009231">
    <property type="term" value="P:riboflavin biosynthetic process"/>
    <property type="evidence" value="ECO:0007669"/>
    <property type="project" value="UniProtKB-UniRule"/>
</dbReference>
<dbReference type="PANTHER" id="PTHR21058">
    <property type="entry name" value="6,7-DIMETHYL-8-RIBITYLLUMAZINE SYNTHASE DMRL SYNTHASE LUMAZINE SYNTHASE"/>
    <property type="match status" value="1"/>
</dbReference>
<feature type="binding site" evidence="7">
    <location>
        <begin position="56"/>
        <end position="58"/>
    </location>
    <ligand>
        <name>5-amino-6-(D-ribitylamino)uracil</name>
        <dbReference type="ChEBI" id="CHEBI:15934"/>
    </ligand>
</feature>
<dbReference type="InterPro" id="IPR036467">
    <property type="entry name" value="LS/RS_sf"/>
</dbReference>
<feature type="binding site" evidence="7">
    <location>
        <position position="113"/>
    </location>
    <ligand>
        <name>5-amino-6-(D-ribitylamino)uracil</name>
        <dbReference type="ChEBI" id="CHEBI:15934"/>
    </ligand>
</feature>
<organism evidence="8">
    <name type="scientific">Candidatus Heimdallarchaeum aukensis</name>
    <dbReference type="NCBI Taxonomy" id="2876573"/>
    <lineage>
        <taxon>Archaea</taxon>
        <taxon>Promethearchaeati</taxon>
        <taxon>Candidatus Heimdallarchaeota</taxon>
        <taxon>Candidatus Heimdallarchaeia (ex Rinke et al. 2021) (nom. nud.)</taxon>
        <taxon>Candidatus Heimdallarchaeales</taxon>
        <taxon>Candidatus Heimdallarchaeaceae</taxon>
        <taxon>Candidatus Heimdallarchaeum</taxon>
    </lineage>
</organism>
<comment type="function">
    <text evidence="7">Catalyzes the formation of 6,7-dimethyl-8-ribityllumazine by condensation of 5-amino-6-(D-ribitylamino)uracil with 3,4-dihydroxy-2-butanone 4-phosphate. This is the penultimate step in the biosynthesis of riboflavin.</text>
</comment>
<dbReference type="AlphaFoldDB" id="A0A9Y1BLN3"/>
<evidence type="ECO:0000256" key="4">
    <source>
        <dbReference type="ARBA" id="ARBA00022619"/>
    </source>
</evidence>
<comment type="similarity">
    <text evidence="2 7">Belongs to the DMRL synthase family.</text>
</comment>
<evidence type="ECO:0000313" key="8">
    <source>
        <dbReference type="EMBL" id="UJG41042.1"/>
    </source>
</evidence>
<dbReference type="Gene3D" id="3.40.50.960">
    <property type="entry name" value="Lumazine/riboflavin synthase"/>
    <property type="match status" value="1"/>
</dbReference>
<evidence type="ECO:0000256" key="2">
    <source>
        <dbReference type="ARBA" id="ARBA00007424"/>
    </source>
</evidence>
<dbReference type="NCBIfam" id="TIGR00114">
    <property type="entry name" value="lumazine-synth"/>
    <property type="match status" value="1"/>
</dbReference>
<dbReference type="Pfam" id="PF00885">
    <property type="entry name" value="DMRL_synthase"/>
    <property type="match status" value="1"/>
</dbReference>
<dbReference type="PANTHER" id="PTHR21058:SF0">
    <property type="entry name" value="6,7-DIMETHYL-8-RIBITYLLUMAZINE SYNTHASE"/>
    <property type="match status" value="1"/>
</dbReference>
<protein>
    <recommendedName>
        <fullName evidence="3 7">6,7-dimethyl-8-ribityllumazine synthase</fullName>
        <shortName evidence="7">DMRL synthase</shortName>
        <shortName evidence="7">LS</shortName>
        <shortName evidence="7">Lumazine synthase</shortName>
        <ecNumber evidence="3 7">2.5.1.78</ecNumber>
    </recommendedName>
</protein>
<dbReference type="SUPFAM" id="SSF52121">
    <property type="entry name" value="Lumazine synthase"/>
    <property type="match status" value="1"/>
</dbReference>
<comment type="catalytic activity">
    <reaction evidence="6 7">
        <text>(2S)-2-hydroxy-3-oxobutyl phosphate + 5-amino-6-(D-ribitylamino)uracil = 6,7-dimethyl-8-(1-D-ribityl)lumazine + phosphate + 2 H2O + H(+)</text>
        <dbReference type="Rhea" id="RHEA:26152"/>
        <dbReference type="ChEBI" id="CHEBI:15377"/>
        <dbReference type="ChEBI" id="CHEBI:15378"/>
        <dbReference type="ChEBI" id="CHEBI:15934"/>
        <dbReference type="ChEBI" id="CHEBI:43474"/>
        <dbReference type="ChEBI" id="CHEBI:58201"/>
        <dbReference type="ChEBI" id="CHEBI:58830"/>
        <dbReference type="EC" id="2.5.1.78"/>
    </reaction>
</comment>
<dbReference type="GO" id="GO:0005829">
    <property type="term" value="C:cytosol"/>
    <property type="evidence" value="ECO:0007669"/>
    <property type="project" value="TreeGrafter"/>
</dbReference>
<keyword evidence="5 7" id="KW-0808">Transferase</keyword>
<evidence type="ECO:0000256" key="3">
    <source>
        <dbReference type="ARBA" id="ARBA00012664"/>
    </source>
</evidence>
<dbReference type="InterPro" id="IPR034964">
    <property type="entry name" value="LS"/>
</dbReference>
<dbReference type="NCBIfam" id="NF000812">
    <property type="entry name" value="PRK00061.1-4"/>
    <property type="match status" value="1"/>
</dbReference>
<evidence type="ECO:0000256" key="7">
    <source>
        <dbReference type="HAMAP-Rule" id="MF_00178"/>
    </source>
</evidence>
<comment type="pathway">
    <text evidence="1 7">Cofactor biosynthesis; riboflavin biosynthesis; riboflavin from 2-hydroxy-3-oxobutyl phosphate and 5-amino-6-(D-ribitylamino)uracil: step 1/2.</text>
</comment>